<keyword evidence="1" id="KW-0812">Transmembrane</keyword>
<evidence type="ECO:0000256" key="1">
    <source>
        <dbReference type="SAM" id="Phobius"/>
    </source>
</evidence>
<feature type="transmembrane region" description="Helical" evidence="1">
    <location>
        <begin position="31"/>
        <end position="53"/>
    </location>
</feature>
<dbReference type="EMBL" id="HBEZ01046441">
    <property type="protein sequence ID" value="CAD8648547.1"/>
    <property type="molecule type" value="Transcribed_RNA"/>
</dbReference>
<evidence type="ECO:0000313" key="2">
    <source>
        <dbReference type="EMBL" id="CAD8648547.1"/>
    </source>
</evidence>
<dbReference type="AlphaFoldDB" id="A0A7S0MQM0"/>
<keyword evidence="1" id="KW-1133">Transmembrane helix</keyword>
<accession>A0A7S0MQM0</accession>
<proteinExistence type="predicted"/>
<reference evidence="2" key="1">
    <citation type="submission" date="2021-01" db="EMBL/GenBank/DDBJ databases">
        <authorList>
            <person name="Corre E."/>
            <person name="Pelletier E."/>
            <person name="Niang G."/>
            <person name="Scheremetjew M."/>
            <person name="Finn R."/>
            <person name="Kale V."/>
            <person name="Holt S."/>
            <person name="Cochrane G."/>
            <person name="Meng A."/>
            <person name="Brown T."/>
            <person name="Cohen L."/>
        </authorList>
    </citation>
    <scope>NUCLEOTIDE SEQUENCE</scope>
    <source>
        <strain evidence="2">CCAP979/52</strain>
    </source>
</reference>
<protein>
    <submittedName>
        <fullName evidence="2">Uncharacterized protein</fullName>
    </submittedName>
</protein>
<keyword evidence="1" id="KW-0472">Membrane</keyword>
<gene>
    <name evidence="2" type="ORF">CCUR1050_LOCUS25625</name>
</gene>
<name>A0A7S0MQM0_9CRYP</name>
<sequence>MKTKRIMRVIMMRSGLGENDPKRKTKLCNDIFFYFWDNVMAPAFAIVCTWFTVDSQESLDNLFALEFEKDDGTKVPFLNEAATQTHISNEARNSFLKPLLEEHSQNGGRHQLKELWSAWVTKKYAVVPGPINSGAAPTPPSTPPH</sequence>
<organism evidence="2">
    <name type="scientific">Cryptomonas curvata</name>
    <dbReference type="NCBI Taxonomy" id="233186"/>
    <lineage>
        <taxon>Eukaryota</taxon>
        <taxon>Cryptophyceae</taxon>
        <taxon>Cryptomonadales</taxon>
        <taxon>Cryptomonadaceae</taxon>
        <taxon>Cryptomonas</taxon>
    </lineage>
</organism>